<dbReference type="PROSITE" id="PS50109">
    <property type="entry name" value="HIS_KIN"/>
    <property type="match status" value="1"/>
</dbReference>
<evidence type="ECO:0000256" key="7">
    <source>
        <dbReference type="ARBA" id="ARBA00022777"/>
    </source>
</evidence>
<accession>A0A161WGS2</accession>
<dbReference type="InterPro" id="IPR003660">
    <property type="entry name" value="HAMP_dom"/>
</dbReference>
<dbReference type="InterPro" id="IPR036097">
    <property type="entry name" value="HisK_dim/P_sf"/>
</dbReference>
<comment type="subcellular location">
    <subcellularLocation>
        <location evidence="2">Cell membrane</location>
    </subcellularLocation>
</comment>
<dbReference type="PROSITE" id="PS50885">
    <property type="entry name" value="HAMP"/>
    <property type="match status" value="1"/>
</dbReference>
<evidence type="ECO:0000256" key="10">
    <source>
        <dbReference type="ARBA" id="ARBA00023136"/>
    </source>
</evidence>
<dbReference type="InterPro" id="IPR004358">
    <property type="entry name" value="Sig_transdc_His_kin-like_C"/>
</dbReference>
<dbReference type="Gene3D" id="1.10.287.130">
    <property type="match status" value="1"/>
</dbReference>
<dbReference type="Pfam" id="PF02518">
    <property type="entry name" value="HATPase_c"/>
    <property type="match status" value="1"/>
</dbReference>
<dbReference type="InterPro" id="IPR003661">
    <property type="entry name" value="HisK_dim/P_dom"/>
</dbReference>
<dbReference type="GO" id="GO:0000155">
    <property type="term" value="F:phosphorelay sensor kinase activity"/>
    <property type="evidence" value="ECO:0007669"/>
    <property type="project" value="InterPro"/>
</dbReference>
<dbReference type="Gene3D" id="6.10.340.10">
    <property type="match status" value="1"/>
</dbReference>
<dbReference type="PANTHER" id="PTHR45436:SF5">
    <property type="entry name" value="SENSOR HISTIDINE KINASE TRCS"/>
    <property type="match status" value="1"/>
</dbReference>
<evidence type="ECO:0000256" key="8">
    <source>
        <dbReference type="ARBA" id="ARBA00022989"/>
    </source>
</evidence>
<keyword evidence="4" id="KW-0597">Phosphoprotein</keyword>
<dbReference type="SMART" id="SM00387">
    <property type="entry name" value="HATPase_c"/>
    <property type="match status" value="1"/>
</dbReference>
<dbReference type="CDD" id="cd06225">
    <property type="entry name" value="HAMP"/>
    <property type="match status" value="1"/>
</dbReference>
<dbReference type="PRINTS" id="PR00344">
    <property type="entry name" value="BCTRLSENSOR"/>
</dbReference>
<evidence type="ECO:0000256" key="2">
    <source>
        <dbReference type="ARBA" id="ARBA00004236"/>
    </source>
</evidence>
<feature type="transmembrane region" description="Helical" evidence="11">
    <location>
        <begin position="21"/>
        <end position="44"/>
    </location>
</feature>
<evidence type="ECO:0000256" key="6">
    <source>
        <dbReference type="ARBA" id="ARBA00022692"/>
    </source>
</evidence>
<evidence type="ECO:0000313" key="15">
    <source>
        <dbReference type="Proteomes" id="UP000076512"/>
    </source>
</evidence>
<reference evidence="14 15" key="1">
    <citation type="submission" date="2016-04" db="EMBL/GenBank/DDBJ databases">
        <authorList>
            <person name="Evans L.H."/>
            <person name="Alamgir A."/>
            <person name="Owens N."/>
            <person name="Weber N.D."/>
            <person name="Virtaneva K."/>
            <person name="Barbian K."/>
            <person name="Babar A."/>
            <person name="Rosenke K."/>
        </authorList>
    </citation>
    <scope>NUCLEOTIDE SEQUENCE [LARGE SCALE GENOMIC DNA]</scope>
    <source>
        <strain evidence="14 15">IFM 0406</strain>
    </source>
</reference>
<dbReference type="InterPro" id="IPR003594">
    <property type="entry name" value="HATPase_dom"/>
</dbReference>
<evidence type="ECO:0000256" key="1">
    <source>
        <dbReference type="ARBA" id="ARBA00000085"/>
    </source>
</evidence>
<keyword evidence="8 11" id="KW-1133">Transmembrane helix</keyword>
<dbReference type="InterPro" id="IPR005467">
    <property type="entry name" value="His_kinase_dom"/>
</dbReference>
<dbReference type="InterPro" id="IPR050428">
    <property type="entry name" value="TCS_sensor_his_kinase"/>
</dbReference>
<dbReference type="SUPFAM" id="SSF47384">
    <property type="entry name" value="Homodimeric domain of signal transducing histidine kinase"/>
    <property type="match status" value="1"/>
</dbReference>
<keyword evidence="15" id="KW-1185">Reference proteome</keyword>
<dbReference type="EC" id="2.7.13.3" evidence="3"/>
<dbReference type="InterPro" id="IPR036890">
    <property type="entry name" value="HATPase_C_sf"/>
</dbReference>
<evidence type="ECO:0000259" key="12">
    <source>
        <dbReference type="PROSITE" id="PS50109"/>
    </source>
</evidence>
<evidence type="ECO:0000256" key="5">
    <source>
        <dbReference type="ARBA" id="ARBA00022679"/>
    </source>
</evidence>
<gene>
    <name evidence="14" type="ORF">AWN90_00160</name>
</gene>
<evidence type="ECO:0000256" key="4">
    <source>
        <dbReference type="ARBA" id="ARBA00022553"/>
    </source>
</evidence>
<dbReference type="Pfam" id="PF00512">
    <property type="entry name" value="HisKA"/>
    <property type="match status" value="1"/>
</dbReference>
<evidence type="ECO:0000256" key="9">
    <source>
        <dbReference type="ARBA" id="ARBA00023012"/>
    </source>
</evidence>
<feature type="domain" description="HAMP" evidence="13">
    <location>
        <begin position="185"/>
        <end position="238"/>
    </location>
</feature>
<proteinExistence type="predicted"/>
<dbReference type="CDD" id="cd00082">
    <property type="entry name" value="HisKA"/>
    <property type="match status" value="1"/>
</dbReference>
<organism evidence="14 15">
    <name type="scientific">Nocardia terpenica</name>
    <dbReference type="NCBI Taxonomy" id="455432"/>
    <lineage>
        <taxon>Bacteria</taxon>
        <taxon>Bacillati</taxon>
        <taxon>Actinomycetota</taxon>
        <taxon>Actinomycetes</taxon>
        <taxon>Mycobacteriales</taxon>
        <taxon>Nocardiaceae</taxon>
        <taxon>Nocardia</taxon>
    </lineage>
</organism>
<dbReference type="EMBL" id="LWGR01000001">
    <property type="protein sequence ID" value="KZM76179.1"/>
    <property type="molecule type" value="Genomic_DNA"/>
</dbReference>
<feature type="domain" description="Histidine kinase" evidence="12">
    <location>
        <begin position="246"/>
        <end position="455"/>
    </location>
</feature>
<evidence type="ECO:0000256" key="3">
    <source>
        <dbReference type="ARBA" id="ARBA00012438"/>
    </source>
</evidence>
<comment type="caution">
    <text evidence="14">The sequence shown here is derived from an EMBL/GenBank/DDBJ whole genome shotgun (WGS) entry which is preliminary data.</text>
</comment>
<name>A0A161WGS2_9NOCA</name>
<dbReference type="Gene3D" id="3.30.565.10">
    <property type="entry name" value="Histidine kinase-like ATPase, C-terminal domain"/>
    <property type="match status" value="1"/>
</dbReference>
<dbReference type="GO" id="GO:0005886">
    <property type="term" value="C:plasma membrane"/>
    <property type="evidence" value="ECO:0007669"/>
    <property type="project" value="UniProtKB-SubCell"/>
</dbReference>
<keyword evidence="7" id="KW-0418">Kinase</keyword>
<keyword evidence="5" id="KW-0808">Transferase</keyword>
<dbReference type="SUPFAM" id="SSF55874">
    <property type="entry name" value="ATPase domain of HSP90 chaperone/DNA topoisomerase II/histidine kinase"/>
    <property type="match status" value="1"/>
</dbReference>
<keyword evidence="9" id="KW-0902">Two-component regulatory system</keyword>
<evidence type="ECO:0000259" key="13">
    <source>
        <dbReference type="PROSITE" id="PS50885"/>
    </source>
</evidence>
<keyword evidence="10 11" id="KW-0472">Membrane</keyword>
<dbReference type="AlphaFoldDB" id="A0A161WGS2"/>
<sequence length="455" mass="47855">MMAGMRIVWSPARWGLRVRSALAAAGVVGVVLVIAAAAMLWLLYRSLLDSVDEAADARVGDIAGQLRAVEPGDLSASLLSADSHVEVVQLIDASGEVIRRSEGAPKRPLVTLPDSGRVHGLSVGHDTDLRVSARRVEGPGGPIVVLAAASVEPVEETIKKVAAGLAVGGPVVVVAAAAATYALVGRSLASVEAIRSRVAGIGAERLSERVPVPVARDEIARLATTMNEMLGRLEAGHAAQRRFLSDASHELRSPLATVMAGLELARDHPQTFDRELIGETMLPEAERMQHLIDDLLTLAAADEHGLTLHPTDVDLDDLAATAVGALRQRQGPRVDTDLQPARLVGDPRALARMIRNLTDNAATHARSVVAVATGATVTEVRLTVDDDGPGIAAADRERVFERFVRLQDDRARNTGGTGLGLAIVAEIVAAHRGSVRIEDSPYGGTRVIVALPLDG</sequence>
<keyword evidence="6 11" id="KW-0812">Transmembrane</keyword>
<protein>
    <recommendedName>
        <fullName evidence="3">histidine kinase</fullName>
        <ecNumber evidence="3">2.7.13.3</ecNumber>
    </recommendedName>
</protein>
<evidence type="ECO:0000256" key="11">
    <source>
        <dbReference type="SAM" id="Phobius"/>
    </source>
</evidence>
<dbReference type="Proteomes" id="UP000076512">
    <property type="component" value="Unassembled WGS sequence"/>
</dbReference>
<dbReference type="Pfam" id="PF00672">
    <property type="entry name" value="HAMP"/>
    <property type="match status" value="1"/>
</dbReference>
<comment type="catalytic activity">
    <reaction evidence="1">
        <text>ATP + protein L-histidine = ADP + protein N-phospho-L-histidine.</text>
        <dbReference type="EC" id="2.7.13.3"/>
    </reaction>
</comment>
<dbReference type="SMART" id="SM00304">
    <property type="entry name" value="HAMP"/>
    <property type="match status" value="1"/>
</dbReference>
<dbReference type="STRING" id="455432.AWN90_00160"/>
<evidence type="ECO:0000313" key="14">
    <source>
        <dbReference type="EMBL" id="KZM76179.1"/>
    </source>
</evidence>
<dbReference type="PANTHER" id="PTHR45436">
    <property type="entry name" value="SENSOR HISTIDINE KINASE YKOH"/>
    <property type="match status" value="1"/>
</dbReference>
<dbReference type="SMART" id="SM00388">
    <property type="entry name" value="HisKA"/>
    <property type="match status" value="1"/>
</dbReference>